<comment type="similarity">
    <text evidence="2 7">Belongs to the group II decarboxylase family.</text>
</comment>
<name>A0A1V4A236_9ACTN</name>
<keyword evidence="9" id="KW-1185">Reference proteome</keyword>
<evidence type="ECO:0000256" key="7">
    <source>
        <dbReference type="RuleBase" id="RU000382"/>
    </source>
</evidence>
<evidence type="ECO:0000256" key="3">
    <source>
        <dbReference type="ARBA" id="ARBA00022793"/>
    </source>
</evidence>
<dbReference type="GO" id="GO:0019752">
    <property type="term" value="P:carboxylic acid metabolic process"/>
    <property type="evidence" value="ECO:0007669"/>
    <property type="project" value="InterPro"/>
</dbReference>
<dbReference type="InterPro" id="IPR002129">
    <property type="entry name" value="PyrdxlP-dep_de-COase"/>
</dbReference>
<organism evidence="8 9">
    <name type="scientific">Streptomyces tsukubensis</name>
    <dbReference type="NCBI Taxonomy" id="83656"/>
    <lineage>
        <taxon>Bacteria</taxon>
        <taxon>Bacillati</taxon>
        <taxon>Actinomycetota</taxon>
        <taxon>Actinomycetes</taxon>
        <taxon>Kitasatosporales</taxon>
        <taxon>Streptomycetaceae</taxon>
        <taxon>Streptomyces</taxon>
    </lineage>
</organism>
<sequence>MAGEYASGPRRPADPLGMAPDEMRRLGHLVVDLVIDHFETRADRPAIQQETPEELWKALGGPVPRAPGDPEQAIRTLVESALPHMQHGDHPRYFARVPSPSSFAAVLGEWLGTGHNVIATSWAGASGPTTVELVVIEWLRVLLGMPEGTEGVLVSGGSLANLTAFAAARAELGDGVAYLTDQTHSSLPRDLRALGFPPSHIRVLDSDVTLRMPVGELAEAVAADRAAGLRPLMVLATAGSTNTGSVDPLPEIADLCVTENMWFHVDGAYGAPAALCDSGRSALRGIERADSLVVDPHKWLFQPYDVGCVLVRRPGALERAFSIDAEYLKDTAAARGEVNLRDRSLELSRRSRALKLWLTFTVHGADRIRSAVSRGIQLAEFAEERLHADPVWEVVTPARLGVVTFALSGSGDGAHAARAAALAADGYAAVTSTTVRGRGVLRLCTINPTTTEDDIVQTLARLAG</sequence>
<dbReference type="Proteomes" id="UP000190539">
    <property type="component" value="Unassembled WGS sequence"/>
</dbReference>
<dbReference type="Gene3D" id="3.40.640.10">
    <property type="entry name" value="Type I PLP-dependent aspartate aminotransferase-like (Major domain)"/>
    <property type="match status" value="1"/>
</dbReference>
<dbReference type="Pfam" id="PF00282">
    <property type="entry name" value="Pyridoxal_deC"/>
    <property type="match status" value="1"/>
</dbReference>
<dbReference type="Gene3D" id="3.90.1150.10">
    <property type="entry name" value="Aspartate Aminotransferase, domain 1"/>
    <property type="match status" value="1"/>
</dbReference>
<evidence type="ECO:0000256" key="5">
    <source>
        <dbReference type="ARBA" id="ARBA00023239"/>
    </source>
</evidence>
<dbReference type="InterPro" id="IPR015421">
    <property type="entry name" value="PyrdxlP-dep_Trfase_major"/>
</dbReference>
<dbReference type="PANTHER" id="PTHR11999:SF70">
    <property type="entry name" value="MIP05841P"/>
    <property type="match status" value="1"/>
</dbReference>
<feature type="modified residue" description="N6-(pyridoxal phosphate)lysine" evidence="6">
    <location>
        <position position="298"/>
    </location>
</feature>
<protein>
    <submittedName>
        <fullName evidence="8">Pyridoxal-dependent decarboxylase</fullName>
    </submittedName>
</protein>
<evidence type="ECO:0000313" key="8">
    <source>
        <dbReference type="EMBL" id="OON73886.1"/>
    </source>
</evidence>
<dbReference type="GO" id="GO:0006520">
    <property type="term" value="P:amino acid metabolic process"/>
    <property type="evidence" value="ECO:0007669"/>
    <property type="project" value="InterPro"/>
</dbReference>
<keyword evidence="4 6" id="KW-0663">Pyridoxal phosphate</keyword>
<gene>
    <name evidence="8" type="ORF">B1H18_26595</name>
</gene>
<evidence type="ECO:0000256" key="1">
    <source>
        <dbReference type="ARBA" id="ARBA00001933"/>
    </source>
</evidence>
<evidence type="ECO:0000256" key="2">
    <source>
        <dbReference type="ARBA" id="ARBA00009533"/>
    </source>
</evidence>
<accession>A0A1V4A236</accession>
<evidence type="ECO:0000256" key="4">
    <source>
        <dbReference type="ARBA" id="ARBA00022898"/>
    </source>
</evidence>
<comment type="cofactor">
    <cofactor evidence="1 6 7">
        <name>pyridoxal 5'-phosphate</name>
        <dbReference type="ChEBI" id="CHEBI:597326"/>
    </cofactor>
</comment>
<dbReference type="Gene3D" id="1.20.1340.10">
    <property type="entry name" value="dopa decarboxylase, N-terminal domain"/>
    <property type="match status" value="1"/>
</dbReference>
<proteinExistence type="inferred from homology"/>
<dbReference type="GO" id="GO:0030170">
    <property type="term" value="F:pyridoxal phosphate binding"/>
    <property type="evidence" value="ECO:0007669"/>
    <property type="project" value="InterPro"/>
</dbReference>
<reference evidence="8 9" key="1">
    <citation type="submission" date="2017-02" db="EMBL/GenBank/DDBJ databases">
        <title>Draft Genome Sequence of Streptomyces tsukubaensis F601, a Producer of the immunosuppressant tacrolimus FK506.</title>
        <authorList>
            <person name="Zong G."/>
            <person name="Zhong C."/>
            <person name="Fu J."/>
            <person name="Qin R."/>
            <person name="Cao G."/>
        </authorList>
    </citation>
    <scope>NUCLEOTIDE SEQUENCE [LARGE SCALE GENOMIC DNA]</scope>
    <source>
        <strain evidence="8 9">F601</strain>
    </source>
</reference>
<evidence type="ECO:0000313" key="9">
    <source>
        <dbReference type="Proteomes" id="UP000190539"/>
    </source>
</evidence>
<keyword evidence="3" id="KW-0210">Decarboxylase</keyword>
<dbReference type="PRINTS" id="PR00800">
    <property type="entry name" value="YHDCRBOXLASE"/>
</dbReference>
<dbReference type="STRING" id="83656.B1H18_26595"/>
<dbReference type="InterPro" id="IPR015424">
    <property type="entry name" value="PyrdxlP-dep_Trfase"/>
</dbReference>
<dbReference type="AlphaFoldDB" id="A0A1V4A236"/>
<dbReference type="InterPro" id="IPR015422">
    <property type="entry name" value="PyrdxlP-dep_Trfase_small"/>
</dbReference>
<dbReference type="InterPro" id="IPR010977">
    <property type="entry name" value="Aromatic_deC"/>
</dbReference>
<keyword evidence="5 7" id="KW-0456">Lyase</keyword>
<dbReference type="PANTHER" id="PTHR11999">
    <property type="entry name" value="GROUP II PYRIDOXAL-5-PHOSPHATE DECARBOXYLASE"/>
    <property type="match status" value="1"/>
</dbReference>
<dbReference type="SUPFAM" id="SSF53383">
    <property type="entry name" value="PLP-dependent transferases"/>
    <property type="match status" value="1"/>
</dbReference>
<comment type="caution">
    <text evidence="8">The sequence shown here is derived from an EMBL/GenBank/DDBJ whole genome shotgun (WGS) entry which is preliminary data.</text>
</comment>
<dbReference type="GO" id="GO:0004058">
    <property type="term" value="F:aromatic-L-amino-acid decarboxylase activity"/>
    <property type="evidence" value="ECO:0007669"/>
    <property type="project" value="UniProtKB-ARBA"/>
</dbReference>
<evidence type="ECO:0000256" key="6">
    <source>
        <dbReference type="PIRSR" id="PIRSR602129-50"/>
    </source>
</evidence>
<dbReference type="EMBL" id="MVFC01000030">
    <property type="protein sequence ID" value="OON73886.1"/>
    <property type="molecule type" value="Genomic_DNA"/>
</dbReference>